<feature type="domain" description="Peptidase S9 prolyl oligopeptidase catalytic" evidence="1">
    <location>
        <begin position="450"/>
        <end position="647"/>
    </location>
</feature>
<dbReference type="SUPFAM" id="SSF53474">
    <property type="entry name" value="alpha/beta-Hydrolases"/>
    <property type="match status" value="1"/>
</dbReference>
<dbReference type="InterPro" id="IPR029058">
    <property type="entry name" value="AB_hydrolase_fold"/>
</dbReference>
<sequence>MTETQVRTSPYGTWTSPIGADAAAAGQKKVEYAAFLGEEVWWTEWRPGESGRVALVRRAPDGSVGDVLGPGWNVRTRVIEYGGRPWLPLGADPAAGFVFTHWDDQRVYRAVPGGPQEPVRPEPISPEPALPGGAHYADFSRVGDEVWCLREVALTPDRSEVRRDLVALPLDGAAAADPAAVRVLAASHHLMTGPKVSPDGRFACWLGWDHPRMPWDGTELMCAPVRPDGTLGPARVLAGGPGVAVSQAEWAPDRPGVLYALSDTTGWWNLHELGLDGSVRPLCEREEEFGEALWRIGAQWFLPVGGGRMFVTHGVGARRLALLEADGSLRDLDGRAELTEWAALATDGHRVVASAAGPRNRGELLLIGPDGGAPEVLRAADTSAAETSNVDHLPPGYHAVFRGPEGEEVHAYVYPPHNPGFTAPDGELPPYVVQAHGGPTTRSQLVADLSTAFFTSRGIGVVDVQYGGSTGFGRAYRERLREGWGVVDVPDCATAIRGLVAQGKADPARIGIRGGSAGGWTAAASLAAEPELYRVAGIYFPLLDPEEWRAQGTHDFESRYLESLIGPWPQAAERYAQVSPLRRADRVRAPFVLLQGLEDAVCPPVQTERFLERMRENGVPHAYLTFKDEQHGFRMAQTVVACLHAELSAYGQVFGFEAPGIPRTDLSAARQA</sequence>
<dbReference type="EMBL" id="WTFF01000048">
    <property type="protein sequence ID" value="MBW5482200.1"/>
    <property type="molecule type" value="Genomic_DNA"/>
</dbReference>
<organism evidence="2 3">
    <name type="scientific">Streptomyces bambusae</name>
    <dbReference type="NCBI Taxonomy" id="1550616"/>
    <lineage>
        <taxon>Bacteria</taxon>
        <taxon>Bacillati</taxon>
        <taxon>Actinomycetota</taxon>
        <taxon>Actinomycetes</taxon>
        <taxon>Kitasatosporales</taxon>
        <taxon>Streptomycetaceae</taxon>
        <taxon>Streptomyces</taxon>
    </lineage>
</organism>
<accession>A0ABS6Z368</accession>
<dbReference type="SUPFAM" id="SSF82171">
    <property type="entry name" value="DPP6 N-terminal domain-like"/>
    <property type="match status" value="1"/>
</dbReference>
<evidence type="ECO:0000313" key="3">
    <source>
        <dbReference type="Proteomes" id="UP000812013"/>
    </source>
</evidence>
<dbReference type="InterPro" id="IPR001375">
    <property type="entry name" value="Peptidase_S9_cat"/>
</dbReference>
<reference evidence="2 3" key="1">
    <citation type="submission" date="2019-12" db="EMBL/GenBank/DDBJ databases">
        <title>Genome sequence of Streptomyces bambusae.</title>
        <authorList>
            <person name="Bansal K."/>
            <person name="Choksket S."/>
            <person name="Korpole S."/>
            <person name="Patil P.B."/>
        </authorList>
    </citation>
    <scope>NUCLEOTIDE SEQUENCE [LARGE SCALE GENOMIC DNA]</scope>
    <source>
        <strain evidence="2 3">SK60</strain>
    </source>
</reference>
<dbReference type="Proteomes" id="UP000812013">
    <property type="component" value="Unassembled WGS sequence"/>
</dbReference>
<gene>
    <name evidence="2" type="ORF">GPJ59_09970</name>
</gene>
<proteinExistence type="predicted"/>
<keyword evidence="3" id="KW-1185">Reference proteome</keyword>
<dbReference type="Gene3D" id="3.40.50.1820">
    <property type="entry name" value="alpha/beta hydrolase"/>
    <property type="match status" value="1"/>
</dbReference>
<dbReference type="InterPro" id="IPR050585">
    <property type="entry name" value="Xaa-Pro_dipeptidyl-ppase/CocE"/>
</dbReference>
<evidence type="ECO:0000313" key="2">
    <source>
        <dbReference type="EMBL" id="MBW5482200.1"/>
    </source>
</evidence>
<comment type="caution">
    <text evidence="2">The sequence shown here is derived from an EMBL/GenBank/DDBJ whole genome shotgun (WGS) entry which is preliminary data.</text>
</comment>
<dbReference type="Pfam" id="PF00326">
    <property type="entry name" value="Peptidase_S9"/>
    <property type="match status" value="1"/>
</dbReference>
<evidence type="ECO:0000259" key="1">
    <source>
        <dbReference type="Pfam" id="PF00326"/>
    </source>
</evidence>
<name>A0ABS6Z368_9ACTN</name>
<protein>
    <submittedName>
        <fullName evidence="2">Prolyl oligopeptidase family serine peptidase</fullName>
    </submittedName>
</protein>
<dbReference type="PANTHER" id="PTHR43056:SF5">
    <property type="entry name" value="PEPTIDASE S9 PROLYL OLIGOPEPTIDASE CATALYTIC DOMAIN-CONTAINING PROTEIN"/>
    <property type="match status" value="1"/>
</dbReference>
<dbReference type="PANTHER" id="PTHR43056">
    <property type="entry name" value="PEPTIDASE S9 PROLYL OLIGOPEPTIDASE"/>
    <property type="match status" value="1"/>
</dbReference>